<dbReference type="InterPro" id="IPR037525">
    <property type="entry name" value="Velvet_dom"/>
</dbReference>
<evidence type="ECO:0000313" key="7">
    <source>
        <dbReference type="EMBL" id="KAJ3102194.1"/>
    </source>
</evidence>
<feature type="region of interest" description="Disordered" evidence="5">
    <location>
        <begin position="1"/>
        <end position="27"/>
    </location>
</feature>
<dbReference type="PANTHER" id="PTHR33572">
    <property type="entry name" value="SPORE DEVELOPMENT REGULATOR VOSA"/>
    <property type="match status" value="1"/>
</dbReference>
<protein>
    <recommendedName>
        <fullName evidence="6">Velvet domain-containing protein</fullName>
    </recommendedName>
</protein>
<dbReference type="Pfam" id="PF11754">
    <property type="entry name" value="Velvet"/>
    <property type="match status" value="2"/>
</dbReference>
<evidence type="ECO:0000259" key="6">
    <source>
        <dbReference type="PROSITE" id="PS51821"/>
    </source>
</evidence>
<dbReference type="InterPro" id="IPR038491">
    <property type="entry name" value="Velvet_dom_sf"/>
</dbReference>
<keyword evidence="4" id="KW-0539">Nucleus</keyword>
<proteinExistence type="predicted"/>
<evidence type="ECO:0000256" key="2">
    <source>
        <dbReference type="ARBA" id="ARBA00023015"/>
    </source>
</evidence>
<dbReference type="InterPro" id="IPR021740">
    <property type="entry name" value="Velvet"/>
</dbReference>
<dbReference type="GO" id="GO:0005634">
    <property type="term" value="C:nucleus"/>
    <property type="evidence" value="ECO:0007669"/>
    <property type="project" value="UniProtKB-SubCell"/>
</dbReference>
<dbReference type="AlphaFoldDB" id="A0AAD5SSX6"/>
<evidence type="ECO:0000256" key="1">
    <source>
        <dbReference type="ARBA" id="ARBA00004123"/>
    </source>
</evidence>
<keyword evidence="3" id="KW-0804">Transcription</keyword>
<dbReference type="Gene3D" id="2.60.40.3960">
    <property type="entry name" value="Velvet domain"/>
    <property type="match status" value="1"/>
</dbReference>
<reference evidence="7" key="1">
    <citation type="submission" date="2020-05" db="EMBL/GenBank/DDBJ databases">
        <title>Phylogenomic resolution of chytrid fungi.</title>
        <authorList>
            <person name="Stajich J.E."/>
            <person name="Amses K."/>
            <person name="Simmons R."/>
            <person name="Seto K."/>
            <person name="Myers J."/>
            <person name="Bonds A."/>
            <person name="Quandt C.A."/>
            <person name="Barry K."/>
            <person name="Liu P."/>
            <person name="Grigoriev I."/>
            <person name="Longcore J.E."/>
            <person name="James T.Y."/>
        </authorList>
    </citation>
    <scope>NUCLEOTIDE SEQUENCE</scope>
    <source>
        <strain evidence="7">JEL0513</strain>
    </source>
</reference>
<dbReference type="EMBL" id="JADGJH010002180">
    <property type="protein sequence ID" value="KAJ3102194.1"/>
    <property type="molecule type" value="Genomic_DNA"/>
</dbReference>
<evidence type="ECO:0000256" key="5">
    <source>
        <dbReference type="SAM" id="MobiDB-lite"/>
    </source>
</evidence>
<sequence>MSTTASIRASADSAAPANKLVNDSKPQSSRFQIEIQSVSIKSGHPLHGRSCGVGDKDRRPLNPAPILSLQVKEDGVNIPPAQLTSYFTKITTYSDLYTDSFVLRVELWNEEGDEAVTTHHNIPTEKSILAGNIFSSSTVLRDQNGVLGIYFIFSDLSVRIHGTFRLKFYLYNMMSETGVLNQGKMTVITSIMSNPFTVYSSKSFPGTVTPSELVTAFIEQGIRMPNRKKGTWDGEDGSEDDME</sequence>
<dbReference type="PANTHER" id="PTHR33572:SF3">
    <property type="entry name" value="VELVET COMPLEX SUBUNIT B"/>
    <property type="match status" value="1"/>
</dbReference>
<name>A0AAD5SSX6_9FUNG</name>
<comment type="subcellular location">
    <subcellularLocation>
        <location evidence="1">Nucleus</location>
    </subcellularLocation>
</comment>
<keyword evidence="2" id="KW-0805">Transcription regulation</keyword>
<evidence type="ECO:0000256" key="3">
    <source>
        <dbReference type="ARBA" id="ARBA00023163"/>
    </source>
</evidence>
<comment type="caution">
    <text evidence="7">The sequence shown here is derived from an EMBL/GenBank/DDBJ whole genome shotgun (WGS) entry which is preliminary data.</text>
</comment>
<gene>
    <name evidence="7" type="ORF">HK100_004410</name>
</gene>
<dbReference type="Proteomes" id="UP001211907">
    <property type="component" value="Unassembled WGS sequence"/>
</dbReference>
<accession>A0AAD5SSX6</accession>
<evidence type="ECO:0000313" key="8">
    <source>
        <dbReference type="Proteomes" id="UP001211907"/>
    </source>
</evidence>
<organism evidence="7 8">
    <name type="scientific">Physocladia obscura</name>
    <dbReference type="NCBI Taxonomy" id="109957"/>
    <lineage>
        <taxon>Eukaryota</taxon>
        <taxon>Fungi</taxon>
        <taxon>Fungi incertae sedis</taxon>
        <taxon>Chytridiomycota</taxon>
        <taxon>Chytridiomycota incertae sedis</taxon>
        <taxon>Chytridiomycetes</taxon>
        <taxon>Chytridiales</taxon>
        <taxon>Chytriomycetaceae</taxon>
        <taxon>Physocladia</taxon>
    </lineage>
</organism>
<dbReference type="PROSITE" id="PS51821">
    <property type="entry name" value="VELVET"/>
    <property type="match status" value="1"/>
</dbReference>
<feature type="domain" description="Velvet" evidence="6">
    <location>
        <begin position="1"/>
        <end position="227"/>
    </location>
</feature>
<evidence type="ECO:0000256" key="4">
    <source>
        <dbReference type="ARBA" id="ARBA00023242"/>
    </source>
</evidence>
<keyword evidence="8" id="KW-1185">Reference proteome</keyword>